<evidence type="ECO:0000256" key="5">
    <source>
        <dbReference type="ARBA" id="ARBA00022927"/>
    </source>
</evidence>
<dbReference type="PANTHER" id="PTHR40012">
    <property type="entry name" value="AUTOPHAGY-RELATED PROTEIN 29"/>
    <property type="match status" value="1"/>
</dbReference>
<dbReference type="Pfam" id="PF18388">
    <property type="entry name" value="ATG29_N"/>
    <property type="match status" value="1"/>
</dbReference>
<dbReference type="EMBL" id="JAKELL010000004">
    <property type="protein sequence ID" value="KAH8999077.1"/>
    <property type="molecule type" value="Genomic_DNA"/>
</dbReference>
<feature type="compositionally biased region" description="Low complexity" evidence="7">
    <location>
        <begin position="147"/>
        <end position="164"/>
    </location>
</feature>
<name>A0AAD4LQJ9_9AGAM</name>
<dbReference type="InterPro" id="IPR040666">
    <property type="entry name" value="Atg29_N"/>
</dbReference>
<keyword evidence="4" id="KW-0813">Transport</keyword>
<accession>A0AAD4LQJ9</accession>
<evidence type="ECO:0000313" key="10">
    <source>
        <dbReference type="Proteomes" id="UP001201163"/>
    </source>
</evidence>
<keyword evidence="10" id="KW-1185">Reference proteome</keyword>
<feature type="compositionally biased region" description="Basic and acidic residues" evidence="7">
    <location>
        <begin position="233"/>
        <end position="247"/>
    </location>
</feature>
<dbReference type="GO" id="GO:0000045">
    <property type="term" value="P:autophagosome assembly"/>
    <property type="evidence" value="ECO:0007669"/>
    <property type="project" value="InterPro"/>
</dbReference>
<evidence type="ECO:0000256" key="7">
    <source>
        <dbReference type="SAM" id="MobiDB-lite"/>
    </source>
</evidence>
<evidence type="ECO:0000256" key="6">
    <source>
        <dbReference type="ARBA" id="ARBA00023006"/>
    </source>
</evidence>
<feature type="region of interest" description="Disordered" evidence="7">
    <location>
        <begin position="89"/>
        <end position="132"/>
    </location>
</feature>
<comment type="caution">
    <text evidence="9">The sequence shown here is derived from an EMBL/GenBank/DDBJ whole genome shotgun (WGS) entry which is preliminary data.</text>
</comment>
<reference evidence="9" key="1">
    <citation type="submission" date="2022-01" db="EMBL/GenBank/DDBJ databases">
        <title>Comparative genomics reveals a dynamic genome evolution in the ectomycorrhizal milk-cap (Lactarius) mushrooms.</title>
        <authorList>
            <consortium name="DOE Joint Genome Institute"/>
            <person name="Lebreton A."/>
            <person name="Tang N."/>
            <person name="Kuo A."/>
            <person name="LaButti K."/>
            <person name="Drula E."/>
            <person name="Barry K."/>
            <person name="Clum A."/>
            <person name="Lipzen A."/>
            <person name="Mousain D."/>
            <person name="Ng V."/>
            <person name="Wang R."/>
            <person name="Wang X."/>
            <person name="Dai Y."/>
            <person name="Henrissat B."/>
            <person name="Grigoriev I.V."/>
            <person name="Guerin-Laguette A."/>
            <person name="Yu F."/>
            <person name="Martin F.M."/>
        </authorList>
    </citation>
    <scope>NUCLEOTIDE SEQUENCE</scope>
    <source>
        <strain evidence="9">QP</strain>
    </source>
</reference>
<keyword evidence="5" id="KW-0653">Protein transport</keyword>
<gene>
    <name evidence="9" type="ORF">EDB92DRAFT_1932502</name>
</gene>
<feature type="compositionally biased region" description="Acidic residues" evidence="7">
    <location>
        <begin position="188"/>
        <end position="198"/>
    </location>
</feature>
<comment type="subcellular location">
    <subcellularLocation>
        <location evidence="1">Preautophagosomal structure</location>
    </subcellularLocation>
</comment>
<organism evidence="9 10">
    <name type="scientific">Lactarius akahatsu</name>
    <dbReference type="NCBI Taxonomy" id="416441"/>
    <lineage>
        <taxon>Eukaryota</taxon>
        <taxon>Fungi</taxon>
        <taxon>Dikarya</taxon>
        <taxon>Basidiomycota</taxon>
        <taxon>Agaricomycotina</taxon>
        <taxon>Agaricomycetes</taxon>
        <taxon>Russulales</taxon>
        <taxon>Russulaceae</taxon>
        <taxon>Lactarius</taxon>
    </lineage>
</organism>
<evidence type="ECO:0000256" key="4">
    <source>
        <dbReference type="ARBA" id="ARBA00022448"/>
    </source>
</evidence>
<dbReference type="InterPro" id="IPR039113">
    <property type="entry name" value="ATG29"/>
</dbReference>
<dbReference type="GO" id="GO:0015031">
    <property type="term" value="P:protein transport"/>
    <property type="evidence" value="ECO:0007669"/>
    <property type="project" value="UniProtKB-KW"/>
</dbReference>
<feature type="compositionally biased region" description="Low complexity" evidence="7">
    <location>
        <begin position="283"/>
        <end position="295"/>
    </location>
</feature>
<protein>
    <recommendedName>
        <fullName evidence="3">Autophagy-related protein 29</fullName>
    </recommendedName>
</protein>
<feature type="region of interest" description="Disordered" evidence="7">
    <location>
        <begin position="232"/>
        <end position="326"/>
    </location>
</feature>
<evidence type="ECO:0000256" key="1">
    <source>
        <dbReference type="ARBA" id="ARBA00004329"/>
    </source>
</evidence>
<evidence type="ECO:0000256" key="3">
    <source>
        <dbReference type="ARBA" id="ARBA00013784"/>
    </source>
</evidence>
<feature type="compositionally biased region" description="Low complexity" evidence="7">
    <location>
        <begin position="248"/>
        <end position="264"/>
    </location>
</feature>
<sequence length="349" mass="37671">MQAQPVRVIVRLPYNRPEHPFPDPIPVSWTSDKEGYLWEVVAKSRGSESGAPDWKALATRLDVPLPYLLYRAQVRYEQDLRGLQVVKGSLSPPGVQGGLQHSEGSPGAGDSPNPRRNSVSSHRDSSLAKLATSIRLTTPLGVRARLNSLSSNSPSRMNRPSSSSVLTLRGQRRDQAVFRPGTPLSSESETDEEDDRQEEAERRLEEQEALDKKLKNLQTLLTGENVGLVSFMKENRKEKSPKLKDVRSSQSISSASSPRGSIPSIPSPPPESSQSLTSRHIAPAKSAASPSATSPGQGTKTQPLLRYGPSVKATPASSASSFSDLSEASLNSELESAFSSNIRAGGSRL</sequence>
<dbReference type="InterPro" id="IPR039362">
    <property type="entry name" value="ATG29_sf"/>
</dbReference>
<dbReference type="Proteomes" id="UP001201163">
    <property type="component" value="Unassembled WGS sequence"/>
</dbReference>
<proteinExistence type="inferred from homology"/>
<dbReference type="AlphaFoldDB" id="A0AAD4LQJ9"/>
<dbReference type="PANTHER" id="PTHR40012:SF1">
    <property type="entry name" value="AUTOPHAGY-RELATED PROTEIN 29"/>
    <property type="match status" value="1"/>
</dbReference>
<dbReference type="Gene3D" id="1.10.10.2570">
    <property type="match status" value="1"/>
</dbReference>
<feature type="compositionally biased region" description="Low complexity" evidence="7">
    <location>
        <begin position="316"/>
        <end position="326"/>
    </location>
</feature>
<evidence type="ECO:0000313" key="9">
    <source>
        <dbReference type="EMBL" id="KAH8999077.1"/>
    </source>
</evidence>
<feature type="region of interest" description="Disordered" evidence="7">
    <location>
        <begin position="147"/>
        <end position="207"/>
    </location>
</feature>
<keyword evidence="6" id="KW-0072">Autophagy</keyword>
<feature type="domain" description="Atg29 N-terminal" evidence="8">
    <location>
        <begin position="7"/>
        <end position="63"/>
    </location>
</feature>
<evidence type="ECO:0000256" key="2">
    <source>
        <dbReference type="ARBA" id="ARBA00010082"/>
    </source>
</evidence>
<dbReference type="GO" id="GO:0000407">
    <property type="term" value="C:phagophore assembly site"/>
    <property type="evidence" value="ECO:0007669"/>
    <property type="project" value="UniProtKB-SubCell"/>
</dbReference>
<evidence type="ECO:0000259" key="8">
    <source>
        <dbReference type="Pfam" id="PF18388"/>
    </source>
</evidence>
<comment type="similarity">
    <text evidence="2">Belongs to the ATG29 family.</text>
</comment>